<gene>
    <name evidence="5" type="ORF">TPSB3V08_LOCUS673</name>
</gene>
<evidence type="ECO:0000313" key="5">
    <source>
        <dbReference type="EMBL" id="CAD7396436.1"/>
    </source>
</evidence>
<evidence type="ECO:0000256" key="1">
    <source>
        <dbReference type="ARBA" id="ARBA00022723"/>
    </source>
</evidence>
<protein>
    <recommendedName>
        <fullName evidence="6">Phosphotriesterase-related protein</fullName>
    </recommendedName>
</protein>
<dbReference type="InterPro" id="IPR001559">
    <property type="entry name" value="Phosphotriesterase"/>
</dbReference>
<accession>A0A7R9CGZ0</accession>
<feature type="binding site" evidence="3">
    <location>
        <position position="322"/>
    </location>
    <ligand>
        <name>a divalent metal cation</name>
        <dbReference type="ChEBI" id="CHEBI:60240"/>
        <label>1</label>
    </ligand>
</feature>
<reference evidence="5" key="1">
    <citation type="submission" date="2020-11" db="EMBL/GenBank/DDBJ databases">
        <authorList>
            <person name="Tran Van P."/>
        </authorList>
    </citation>
    <scope>NUCLEOTIDE SEQUENCE</scope>
</reference>
<name>A0A7R9CGZ0_TIMPO</name>
<evidence type="ECO:0000256" key="4">
    <source>
        <dbReference type="PROSITE-ProRule" id="PRU00679"/>
    </source>
</evidence>
<dbReference type="Gene3D" id="3.20.20.140">
    <property type="entry name" value="Metal-dependent hydrolases"/>
    <property type="match status" value="1"/>
</dbReference>
<dbReference type="Pfam" id="PF02126">
    <property type="entry name" value="PTE"/>
    <property type="match status" value="1"/>
</dbReference>
<feature type="binding site" evidence="3">
    <location>
        <position position="50"/>
    </location>
    <ligand>
        <name>a divalent metal cation</name>
        <dbReference type="ChEBI" id="CHEBI:60240"/>
        <label>1</label>
    </ligand>
</feature>
<sequence>MDLEIVITSRISYGPGERTTDLRIRSLCLGLNVLGLVPSINLGRTLTHEHFELDYTSFYKSPPQNVKTFMEDKITLRNAGLVKQYPYGCMYNLSLDVDTRPSIMKEMSLYHQWGGGSVVENTSYGLKRNVSLMIKVQQETSVNIIAGTGYYLASVQFPSVLNMSKESMYDVMFTELTSGCVDYPEVKCGFIGEVASDWPIHDFEKRVIQATAEVQSVLKCPVTFHPGRSPKAPFEIIRIFQEAGGDVRKAVMSHLDRTIPDPEVLLTFAESGAYCQQDLFGTECSHYQFHSTYDMPSDAQRIDRIKLILEDGRADQILISHDIHTKHRLMDFGGHGYSHILNNVLHKMLTKGISQETIDKITIENPKNWICYEQHS</sequence>
<comment type="cofactor">
    <cofactor evidence="3">
        <name>a divalent metal cation</name>
        <dbReference type="ChEBI" id="CHEBI:60240"/>
    </cofactor>
    <text evidence="3">Binds 2 divalent metal cations per subunit.</text>
</comment>
<dbReference type="InterPro" id="IPR032466">
    <property type="entry name" value="Metal_Hydrolase"/>
</dbReference>
<dbReference type="PANTHER" id="PTHR10819">
    <property type="entry name" value="PHOSPHOTRIESTERASE-RELATED"/>
    <property type="match status" value="1"/>
</dbReference>
<dbReference type="PROSITE" id="PS51347">
    <property type="entry name" value="PHOSPHOTRIESTERASE_2"/>
    <property type="match status" value="1"/>
</dbReference>
<keyword evidence="1 3" id="KW-0479">Metal-binding</keyword>
<dbReference type="EMBL" id="OD000212">
    <property type="protein sequence ID" value="CAD7396436.1"/>
    <property type="molecule type" value="Genomic_DNA"/>
</dbReference>
<dbReference type="PANTHER" id="PTHR10819:SF3">
    <property type="entry name" value="PHOSPHOTRIESTERASE-RELATED PROTEIN"/>
    <property type="match status" value="1"/>
</dbReference>
<keyword evidence="2" id="KW-0378">Hydrolase</keyword>
<evidence type="ECO:0000256" key="3">
    <source>
        <dbReference type="PIRSR" id="PIRSR601559-52"/>
    </source>
</evidence>
<dbReference type="SUPFAM" id="SSF51556">
    <property type="entry name" value="Metallo-dependent hydrolases"/>
    <property type="match status" value="1"/>
</dbReference>
<dbReference type="GO" id="GO:0016787">
    <property type="term" value="F:hydrolase activity"/>
    <property type="evidence" value="ECO:0007669"/>
    <property type="project" value="UniProtKB-KW"/>
</dbReference>
<feature type="binding site" evidence="3">
    <location>
        <position position="193"/>
    </location>
    <ligand>
        <name>a divalent metal cation</name>
        <dbReference type="ChEBI" id="CHEBI:60240"/>
        <label>1</label>
    </ligand>
</feature>
<feature type="binding site" evidence="3">
    <location>
        <position position="225"/>
    </location>
    <ligand>
        <name>a divalent metal cation</name>
        <dbReference type="ChEBI" id="CHEBI:60240"/>
        <label>2</label>
    </ligand>
</feature>
<comment type="caution">
    <text evidence="4">Lacks conserved residue(s) required for the propagation of feature annotation.</text>
</comment>
<feature type="binding site" evidence="3">
    <location>
        <position position="193"/>
    </location>
    <ligand>
        <name>a divalent metal cation</name>
        <dbReference type="ChEBI" id="CHEBI:60240"/>
        <label>2</label>
    </ligand>
</feature>
<dbReference type="AlphaFoldDB" id="A0A7R9CGZ0"/>
<proteinExistence type="inferred from homology"/>
<evidence type="ECO:0000256" key="2">
    <source>
        <dbReference type="ARBA" id="ARBA00022801"/>
    </source>
</evidence>
<evidence type="ECO:0008006" key="6">
    <source>
        <dbReference type="Google" id="ProtNLM"/>
    </source>
</evidence>
<dbReference type="GO" id="GO:0008270">
    <property type="term" value="F:zinc ion binding"/>
    <property type="evidence" value="ECO:0007669"/>
    <property type="project" value="InterPro"/>
</dbReference>
<organism evidence="5">
    <name type="scientific">Timema poppense</name>
    <name type="common">Walking stick</name>
    <dbReference type="NCBI Taxonomy" id="170557"/>
    <lineage>
        <taxon>Eukaryota</taxon>
        <taxon>Metazoa</taxon>
        <taxon>Ecdysozoa</taxon>
        <taxon>Arthropoda</taxon>
        <taxon>Hexapoda</taxon>
        <taxon>Insecta</taxon>
        <taxon>Pterygota</taxon>
        <taxon>Neoptera</taxon>
        <taxon>Polyneoptera</taxon>
        <taxon>Phasmatodea</taxon>
        <taxon>Timematodea</taxon>
        <taxon>Timematoidea</taxon>
        <taxon>Timematidae</taxon>
        <taxon>Timema</taxon>
    </lineage>
</organism>
<comment type="similarity">
    <text evidence="4">Belongs to the metallo-dependent hydrolases superfamily. Phosphotriesterase family.</text>
</comment>
<feature type="binding site" evidence="3">
    <location>
        <position position="254"/>
    </location>
    <ligand>
        <name>a divalent metal cation</name>
        <dbReference type="ChEBI" id="CHEBI:60240"/>
        <label>2</label>
    </ligand>
</feature>
<feature type="binding site" evidence="3">
    <location>
        <position position="48"/>
    </location>
    <ligand>
        <name>a divalent metal cation</name>
        <dbReference type="ChEBI" id="CHEBI:60240"/>
        <label>1</label>
    </ligand>
</feature>